<dbReference type="InterPro" id="IPR017871">
    <property type="entry name" value="ABC_transporter-like_CS"/>
</dbReference>
<dbReference type="InterPro" id="IPR003593">
    <property type="entry name" value="AAA+_ATPase"/>
</dbReference>
<dbReference type="OrthoDB" id="3217132at2"/>
<dbReference type="Pfam" id="PF00005">
    <property type="entry name" value="ABC_tran"/>
    <property type="match status" value="1"/>
</dbReference>
<feature type="coiled-coil region" evidence="5">
    <location>
        <begin position="272"/>
        <end position="299"/>
    </location>
</feature>
<dbReference type="Proteomes" id="UP000028058">
    <property type="component" value="Unassembled WGS sequence"/>
</dbReference>
<comment type="caution">
    <text evidence="7">The sequence shown here is derived from an EMBL/GenBank/DDBJ whole genome shotgun (WGS) entry which is preliminary data.</text>
</comment>
<evidence type="ECO:0000259" key="6">
    <source>
        <dbReference type="PROSITE" id="PS50893"/>
    </source>
</evidence>
<gene>
    <name evidence="7" type="ORF">SFRA_025485</name>
</gene>
<dbReference type="PROSITE" id="PS50893">
    <property type="entry name" value="ABC_TRANSPORTER_2"/>
    <property type="match status" value="1"/>
</dbReference>
<dbReference type="InterPro" id="IPR027417">
    <property type="entry name" value="P-loop_NTPase"/>
</dbReference>
<organism evidence="7 8">
    <name type="scientific">Streptomyces xinghaiensis</name>
    <dbReference type="NCBI Taxonomy" id="1038928"/>
    <lineage>
        <taxon>Bacteria</taxon>
        <taxon>Bacillati</taxon>
        <taxon>Actinomycetota</taxon>
        <taxon>Actinomycetes</taxon>
        <taxon>Kitasatosporales</taxon>
        <taxon>Streptomycetaceae</taxon>
        <taxon>Streptomyces</taxon>
    </lineage>
</organism>
<evidence type="ECO:0000256" key="1">
    <source>
        <dbReference type="ARBA" id="ARBA00005417"/>
    </source>
</evidence>
<dbReference type="PANTHER" id="PTHR43335:SF4">
    <property type="entry name" value="ABC TRANSPORTER, ATP-BINDING PROTEIN"/>
    <property type="match status" value="1"/>
</dbReference>
<dbReference type="AlphaFoldDB" id="A0A3R7IMZ4"/>
<dbReference type="InterPro" id="IPR003439">
    <property type="entry name" value="ABC_transporter-like_ATP-bd"/>
</dbReference>
<keyword evidence="2" id="KW-0813">Transport</keyword>
<accession>A0A3R7IMZ4</accession>
<protein>
    <submittedName>
        <fullName evidence="7">ATP-binding cassette domain-containing protein</fullName>
    </submittedName>
</protein>
<sequence length="304" mass="32537">MIEVRGLTKRYGEVLAVDDLTFTVRPGEVTGFLGPNGAGKSTTLRLILGLESADSGTATVGGRPHAAQPAPLRAVGALLDPGAVLPSRTAYHHLLALAAGNGIPRSRVDEVLDDVGLGNAGRRRAGAFSLGMRQRLGIAAALLGDPPVLIFDEPLNGLDPEGIVWIRHLMRRMAAEGRAVLMSSHLMSELELTTDHLIVIGRGRLIADMTMKAFIAAHSDREVLVRSPRTGSLRRALPADATVREEGADTLVVTGLDTAEIGALAAVNDVELHELTSRRVSLEEAFMELTRDVQEYRAEREASR</sequence>
<dbReference type="EMBL" id="JNAD02000014">
    <property type="protein sequence ID" value="RKM92242.1"/>
    <property type="molecule type" value="Genomic_DNA"/>
</dbReference>
<name>A0A3R7IMZ4_9ACTN</name>
<comment type="similarity">
    <text evidence="1">Belongs to the ABC transporter superfamily.</text>
</comment>
<dbReference type="GO" id="GO:0005524">
    <property type="term" value="F:ATP binding"/>
    <property type="evidence" value="ECO:0007669"/>
    <property type="project" value="UniProtKB-KW"/>
</dbReference>
<evidence type="ECO:0000256" key="4">
    <source>
        <dbReference type="ARBA" id="ARBA00022840"/>
    </source>
</evidence>
<dbReference type="RefSeq" id="WP_043466151.1">
    <property type="nucleotide sequence ID" value="NZ_CP134822.1"/>
</dbReference>
<dbReference type="SMART" id="SM00382">
    <property type="entry name" value="AAA"/>
    <property type="match status" value="1"/>
</dbReference>
<evidence type="ECO:0000256" key="5">
    <source>
        <dbReference type="SAM" id="Coils"/>
    </source>
</evidence>
<keyword evidence="8" id="KW-1185">Reference proteome</keyword>
<reference evidence="7 8" key="1">
    <citation type="journal article" date="2014" name="Genome Announc.">
        <title>Draft Genome Sequence of Streptomyces fradiae ATCC 19609, a Strain Highly Sensitive to Antibiotics.</title>
        <authorList>
            <person name="Bekker O.B."/>
            <person name="Klimina K.M."/>
            <person name="Vatlin A.A."/>
            <person name="Zakharevich N.V."/>
            <person name="Kasianov A.S."/>
            <person name="Danilenko V.N."/>
        </authorList>
    </citation>
    <scope>NUCLEOTIDE SEQUENCE [LARGE SCALE GENOMIC DNA]</scope>
    <source>
        <strain evidence="7 8">ATCC 19609</strain>
    </source>
</reference>
<dbReference type="PANTHER" id="PTHR43335">
    <property type="entry name" value="ABC TRANSPORTER, ATP-BINDING PROTEIN"/>
    <property type="match status" value="1"/>
</dbReference>
<evidence type="ECO:0000313" key="7">
    <source>
        <dbReference type="EMBL" id="RKM92242.1"/>
    </source>
</evidence>
<keyword evidence="4 7" id="KW-0067">ATP-binding</keyword>
<keyword evidence="5" id="KW-0175">Coiled coil</keyword>
<dbReference type="GO" id="GO:0016887">
    <property type="term" value="F:ATP hydrolysis activity"/>
    <property type="evidence" value="ECO:0007669"/>
    <property type="project" value="InterPro"/>
</dbReference>
<dbReference type="Gene3D" id="3.40.50.300">
    <property type="entry name" value="P-loop containing nucleotide triphosphate hydrolases"/>
    <property type="match status" value="1"/>
</dbReference>
<keyword evidence="3" id="KW-0547">Nucleotide-binding</keyword>
<evidence type="ECO:0000256" key="3">
    <source>
        <dbReference type="ARBA" id="ARBA00022741"/>
    </source>
</evidence>
<evidence type="ECO:0000313" key="8">
    <source>
        <dbReference type="Proteomes" id="UP000028058"/>
    </source>
</evidence>
<dbReference type="PROSITE" id="PS00211">
    <property type="entry name" value="ABC_TRANSPORTER_1"/>
    <property type="match status" value="1"/>
</dbReference>
<proteinExistence type="inferred from homology"/>
<dbReference type="SUPFAM" id="SSF52540">
    <property type="entry name" value="P-loop containing nucleoside triphosphate hydrolases"/>
    <property type="match status" value="1"/>
</dbReference>
<evidence type="ECO:0000256" key="2">
    <source>
        <dbReference type="ARBA" id="ARBA00022448"/>
    </source>
</evidence>
<feature type="domain" description="ABC transporter" evidence="6">
    <location>
        <begin position="2"/>
        <end position="227"/>
    </location>
</feature>